<feature type="region of interest" description="Disordered" evidence="1">
    <location>
        <begin position="1"/>
        <end position="36"/>
    </location>
</feature>
<evidence type="ECO:0000256" key="1">
    <source>
        <dbReference type="SAM" id="MobiDB-lite"/>
    </source>
</evidence>
<protein>
    <submittedName>
        <fullName evidence="2">Uncharacterized protein</fullName>
    </submittedName>
</protein>
<keyword evidence="3" id="KW-1185">Reference proteome</keyword>
<dbReference type="EMBL" id="KV875108">
    <property type="protein sequence ID" value="OIW23115.1"/>
    <property type="molecule type" value="Genomic_DNA"/>
</dbReference>
<sequence length="221" mass="24345">MAKKPSDQPASLPSQSGQSESQNLAHPRPEKLGVNLSTVRNLDEAVTSLHSKMDCLTETARIVTAQNDHLAAQNTTKAVSPRHEPSPRRGPLQLMKATVLSRLDIRETHKGRIHKRRTPKRRMPERRMPKGKTGPYIYHNEQGVPVPCSKRVTTLGQIMGSSCQFPDEHQDKGKADGERECQPSTKRLGVLGLHDNVPRGTSALMSAHDDVGEHPATPGQE</sequence>
<proteinExistence type="predicted"/>
<dbReference type="AlphaFoldDB" id="A0A1J7I6X1"/>
<feature type="compositionally biased region" description="Basic residues" evidence="1">
    <location>
        <begin position="111"/>
        <end position="124"/>
    </location>
</feature>
<feature type="region of interest" description="Disordered" evidence="1">
    <location>
        <begin position="71"/>
        <end position="90"/>
    </location>
</feature>
<reference evidence="2 3" key="1">
    <citation type="submission" date="2016-10" db="EMBL/GenBank/DDBJ databases">
        <title>Draft genome sequence of Coniochaeta ligniaria NRRL30616, a lignocellulolytic fungus for bioabatement of inhibitors in plant biomass hydrolysates.</title>
        <authorList>
            <consortium name="DOE Joint Genome Institute"/>
            <person name="Jimenez D.J."/>
            <person name="Hector R.E."/>
            <person name="Riley R."/>
            <person name="Sun H."/>
            <person name="Grigoriev I.V."/>
            <person name="Van Elsas J.D."/>
            <person name="Nichols N.N."/>
        </authorList>
    </citation>
    <scope>NUCLEOTIDE SEQUENCE [LARGE SCALE GENOMIC DNA]</scope>
    <source>
        <strain evidence="2 3">NRRL 30616</strain>
    </source>
</reference>
<feature type="region of interest" description="Disordered" evidence="1">
    <location>
        <begin position="164"/>
        <end position="221"/>
    </location>
</feature>
<feature type="compositionally biased region" description="Polar residues" evidence="1">
    <location>
        <begin position="8"/>
        <end position="24"/>
    </location>
</feature>
<name>A0A1J7I6X1_9PEZI</name>
<evidence type="ECO:0000313" key="2">
    <source>
        <dbReference type="EMBL" id="OIW23115.1"/>
    </source>
</evidence>
<dbReference type="OrthoDB" id="4188028at2759"/>
<dbReference type="InParanoid" id="A0A1J7I6X1"/>
<evidence type="ECO:0000313" key="3">
    <source>
        <dbReference type="Proteomes" id="UP000182658"/>
    </source>
</evidence>
<dbReference type="Proteomes" id="UP000182658">
    <property type="component" value="Unassembled WGS sequence"/>
</dbReference>
<gene>
    <name evidence="2" type="ORF">CONLIGDRAFT_686885</name>
</gene>
<organism evidence="2 3">
    <name type="scientific">Coniochaeta ligniaria NRRL 30616</name>
    <dbReference type="NCBI Taxonomy" id="1408157"/>
    <lineage>
        <taxon>Eukaryota</taxon>
        <taxon>Fungi</taxon>
        <taxon>Dikarya</taxon>
        <taxon>Ascomycota</taxon>
        <taxon>Pezizomycotina</taxon>
        <taxon>Sordariomycetes</taxon>
        <taxon>Sordariomycetidae</taxon>
        <taxon>Coniochaetales</taxon>
        <taxon>Coniochaetaceae</taxon>
        <taxon>Coniochaeta</taxon>
    </lineage>
</organism>
<accession>A0A1J7I6X1</accession>
<feature type="compositionally biased region" description="Basic and acidic residues" evidence="1">
    <location>
        <begin position="166"/>
        <end position="181"/>
    </location>
</feature>
<feature type="region of interest" description="Disordered" evidence="1">
    <location>
        <begin position="111"/>
        <end position="140"/>
    </location>
</feature>